<protein>
    <recommendedName>
        <fullName evidence="3">DUF5641 domain-containing protein</fullName>
    </recommendedName>
</protein>
<evidence type="ECO:0000313" key="2">
    <source>
        <dbReference type="Proteomes" id="UP000499080"/>
    </source>
</evidence>
<dbReference type="EMBL" id="BGPR01001390">
    <property type="protein sequence ID" value="GBM52711.1"/>
    <property type="molecule type" value="Genomic_DNA"/>
</dbReference>
<name>A0A4Y2GH74_ARAVE</name>
<keyword evidence="2" id="KW-1185">Reference proteome</keyword>
<sequence>MDETALNYWELETVFIDVEAIINSHPLTYQDDVVELVPLTPAQFLSGRRILSAPNASVLPQSTKSEVTRLRRHQLDLVNSFRNSWRKYLLELRSAHQSLHSAKKKQFLLRRIPSYTFRRKRY</sequence>
<reference evidence="1 2" key="1">
    <citation type="journal article" date="2019" name="Sci. Rep.">
        <title>Orb-weaving spider Araneus ventricosus genome elucidates the spidroin gene catalogue.</title>
        <authorList>
            <person name="Kono N."/>
            <person name="Nakamura H."/>
            <person name="Ohtoshi R."/>
            <person name="Moran D.A.P."/>
            <person name="Shinohara A."/>
            <person name="Yoshida Y."/>
            <person name="Fujiwara M."/>
            <person name="Mori M."/>
            <person name="Tomita M."/>
            <person name="Arakawa K."/>
        </authorList>
    </citation>
    <scope>NUCLEOTIDE SEQUENCE [LARGE SCALE GENOMIC DNA]</scope>
</reference>
<evidence type="ECO:0000313" key="1">
    <source>
        <dbReference type="EMBL" id="GBM52711.1"/>
    </source>
</evidence>
<dbReference type="Proteomes" id="UP000499080">
    <property type="component" value="Unassembled WGS sequence"/>
</dbReference>
<dbReference type="OrthoDB" id="6468467at2759"/>
<evidence type="ECO:0008006" key="3">
    <source>
        <dbReference type="Google" id="ProtNLM"/>
    </source>
</evidence>
<organism evidence="1 2">
    <name type="scientific">Araneus ventricosus</name>
    <name type="common">Orbweaver spider</name>
    <name type="synonym">Epeira ventricosa</name>
    <dbReference type="NCBI Taxonomy" id="182803"/>
    <lineage>
        <taxon>Eukaryota</taxon>
        <taxon>Metazoa</taxon>
        <taxon>Ecdysozoa</taxon>
        <taxon>Arthropoda</taxon>
        <taxon>Chelicerata</taxon>
        <taxon>Arachnida</taxon>
        <taxon>Araneae</taxon>
        <taxon>Araneomorphae</taxon>
        <taxon>Entelegynae</taxon>
        <taxon>Araneoidea</taxon>
        <taxon>Araneidae</taxon>
        <taxon>Araneus</taxon>
    </lineage>
</organism>
<proteinExistence type="predicted"/>
<accession>A0A4Y2GH74</accession>
<comment type="caution">
    <text evidence="1">The sequence shown here is derived from an EMBL/GenBank/DDBJ whole genome shotgun (WGS) entry which is preliminary data.</text>
</comment>
<gene>
    <name evidence="1" type="ORF">AVEN_204696_1</name>
</gene>
<dbReference type="AlphaFoldDB" id="A0A4Y2GH74"/>